<feature type="region of interest" description="Disordered" evidence="4">
    <location>
        <begin position="1"/>
        <end position="26"/>
    </location>
</feature>
<dbReference type="GO" id="GO:0045504">
    <property type="term" value="F:dynein heavy chain binding"/>
    <property type="evidence" value="ECO:0007669"/>
    <property type="project" value="TreeGrafter"/>
</dbReference>
<organism evidence="5 6">
    <name type="scientific">Drosophila ananassae</name>
    <name type="common">Fruit fly</name>
    <dbReference type="NCBI Taxonomy" id="7217"/>
    <lineage>
        <taxon>Eukaryota</taxon>
        <taxon>Metazoa</taxon>
        <taxon>Ecdysozoa</taxon>
        <taxon>Arthropoda</taxon>
        <taxon>Hexapoda</taxon>
        <taxon>Insecta</taxon>
        <taxon>Pterygota</taxon>
        <taxon>Neoptera</taxon>
        <taxon>Endopterygota</taxon>
        <taxon>Diptera</taxon>
        <taxon>Brachycera</taxon>
        <taxon>Muscomorpha</taxon>
        <taxon>Ephydroidea</taxon>
        <taxon>Drosophilidae</taxon>
        <taxon>Drosophila</taxon>
        <taxon>Sophophora</taxon>
    </lineage>
</organism>
<evidence type="ECO:0000256" key="4">
    <source>
        <dbReference type="SAM" id="MobiDB-lite"/>
    </source>
</evidence>
<name>B3M607_DROAN</name>
<dbReference type="CTD" id="38851"/>
<feature type="region of interest" description="Disordered" evidence="4">
    <location>
        <begin position="887"/>
        <end position="919"/>
    </location>
</feature>
<keyword evidence="2" id="KW-0853">WD repeat</keyword>
<accession>B3M607</accession>
<dbReference type="GO" id="GO:0036159">
    <property type="term" value="P:inner dynein arm assembly"/>
    <property type="evidence" value="ECO:0007669"/>
    <property type="project" value="TreeGrafter"/>
</dbReference>
<dbReference type="InterPro" id="IPR015943">
    <property type="entry name" value="WD40/YVTN_repeat-like_dom_sf"/>
</dbReference>
<dbReference type="STRING" id="7217.B3M607"/>
<dbReference type="OrthoDB" id="6619788at2759"/>
<proteinExistence type="predicted"/>
<dbReference type="AlphaFoldDB" id="B3M607"/>
<gene>
    <name evidence="5" type="primary">Dana\GF10653</name>
    <name evidence="5" type="synonym">dana_GLEANR_10608</name>
    <name evidence="5" type="ORF">GF10653</name>
</gene>
<dbReference type="KEGG" id="dan:6493521"/>
<evidence type="ECO:0000313" key="5">
    <source>
        <dbReference type="EMBL" id="EDV40723.2"/>
    </source>
</evidence>
<feature type="region of interest" description="Disordered" evidence="4">
    <location>
        <begin position="312"/>
        <end position="333"/>
    </location>
</feature>
<keyword evidence="1" id="KW-0963">Cytoplasm</keyword>
<dbReference type="GeneID" id="6493521"/>
<dbReference type="PANTHER" id="PTHR12442">
    <property type="entry name" value="DYNEIN INTERMEDIATE CHAIN"/>
    <property type="match status" value="1"/>
</dbReference>
<evidence type="ECO:0000256" key="3">
    <source>
        <dbReference type="ARBA" id="ARBA00022737"/>
    </source>
</evidence>
<dbReference type="GO" id="GO:0030317">
    <property type="term" value="P:flagellated sperm motility"/>
    <property type="evidence" value="ECO:0007669"/>
    <property type="project" value="EnsemblMetazoa"/>
</dbReference>
<dbReference type="PANTHER" id="PTHR12442:SF5">
    <property type="entry name" value="DYNEIN AXONEMAL INTERMEDIATE CHAIN 3"/>
    <property type="match status" value="1"/>
</dbReference>
<dbReference type="SUPFAM" id="SSF50978">
    <property type="entry name" value="WD40 repeat-like"/>
    <property type="match status" value="1"/>
</dbReference>
<evidence type="ECO:0008006" key="7">
    <source>
        <dbReference type="Google" id="ProtNLM"/>
    </source>
</evidence>
<dbReference type="EMBL" id="CH902618">
    <property type="protein sequence ID" value="EDV40723.2"/>
    <property type="molecule type" value="Genomic_DNA"/>
</dbReference>
<dbReference type="InParanoid" id="B3M607"/>
<dbReference type="Gene3D" id="2.130.10.10">
    <property type="entry name" value="YVTN repeat-like/Quinoprotein amine dehydrogenase"/>
    <property type="match status" value="1"/>
</dbReference>
<dbReference type="Proteomes" id="UP000007801">
    <property type="component" value="Unassembled WGS sequence"/>
</dbReference>
<dbReference type="eggNOG" id="KOG1587">
    <property type="taxonomic scope" value="Eukaryota"/>
</dbReference>
<feature type="compositionally biased region" description="Basic and acidic residues" evidence="4">
    <location>
        <begin position="887"/>
        <end position="914"/>
    </location>
</feature>
<dbReference type="InterPro" id="IPR036322">
    <property type="entry name" value="WD40_repeat_dom_sf"/>
</dbReference>
<evidence type="ECO:0000256" key="1">
    <source>
        <dbReference type="ARBA" id="ARBA00022490"/>
    </source>
</evidence>
<evidence type="ECO:0000313" key="6">
    <source>
        <dbReference type="Proteomes" id="UP000007801"/>
    </source>
</evidence>
<dbReference type="GO" id="GO:0045503">
    <property type="term" value="F:dynein light chain binding"/>
    <property type="evidence" value="ECO:0007669"/>
    <property type="project" value="TreeGrafter"/>
</dbReference>
<sequence>MSVEEGAPSMARLDSETGTPPEVDPMDALAAAPLSTRKHKTYLKKFKEPDSDEEIGDLRNLYNIQESWRTLMNLPSCQKIMVSERAQKILKIEVGINVTQEFPWKQVQFKDLRDVLFDELENVAELVKKFKHFNPEHYVLLGFCPILTESDDDPPEGDPFICYTSIKESKLAMGIIQNMEHFDRWRMQRRLRKKPRRWVSQGTEDEMTILVEHFRDDPIDVEIQSVYPIQEPRHVAFTHRMTRDVRDGIIELLPNENVKWDNVTKKRINVAIQSAPAVVEREQQTNPTFPSNAWSQYLYEIDDDDLELDESVVDEEEEKKRSQKNYVPAEKPPPEMSAQIQLLLNTLDFNQIDCYRDDYTMISRRQVVQYTNPYLQEFLCFANISKSNKRFVAGQDWYPKLSGLIAVSYAFSTPASVNEASNRVDYVQRAVLEPNPVLLWSFSDNLDYKLEFEAPIETTQLAFCPSNGDILIGGCKNGQIVIWDLQGRCEKLEEEEYLTAAQSKYRIMIGEYLNWTIDIEDNLIPPATISPLDLSPKGQITGFYWLGRSMYINHFGKVYNDPDMRVTHKFFITCAFDGTVSFWDLEGGAAKAAKDKMRNRMLPKELSSNESAFKSLRIKPTYNIYFPEPLTGIIADTSCYSCLTPSMKLIHANPSNYPIKLIPKDPPSLRQSMIVSTFYGHISRIEWQGIYTEGDPTETINSSMPFAMVHDGPVVMMRKNPFYPELFASIGRNILAIWKEDYPYSPIFWRQRGCDLTAVAWSETRPAVLYLTRMDGILEAWDILARDDDACLSEILGGGIITSISEHRPSLPYKILGIGDYNSSIRMVKLPHTFDVPLPNELQQLMNYVLKEERRKVGIQAWEQKYYELNKDIIEAKREAEAETRKEMERLEKEEQFASRKRKADEEGGEEKKGGTKKNYAGLNYNERMAVKWDELNLNRMMTILMSRKQMDPEKLARETALEKEKQAYEAAKKKSHLDVLARVEHEIAAIRARILPAEVPDFQRSEMIQERVKREVELADTYEQVAADSWEILGMFNEFKSIDYIEFLERGRQRRQLLDQSLGGNTDRLLWYQEKVQNGELNECQFGYEFFSSQGHPDGEGILDARMNVTTQTKSDTTLIVAIDIKEVEE</sequence>
<dbReference type="InterPro" id="IPR050687">
    <property type="entry name" value="Dynein_IC"/>
</dbReference>
<dbReference type="GO" id="GO:0036156">
    <property type="term" value="C:inner dynein arm"/>
    <property type="evidence" value="ECO:0007669"/>
    <property type="project" value="TreeGrafter"/>
</dbReference>
<dbReference type="GO" id="GO:0036126">
    <property type="term" value="C:sperm flagellum"/>
    <property type="evidence" value="ECO:0007669"/>
    <property type="project" value="EnsemblMetazoa"/>
</dbReference>
<keyword evidence="6" id="KW-1185">Reference proteome</keyword>
<evidence type="ECO:0000256" key="2">
    <source>
        <dbReference type="ARBA" id="ARBA00022574"/>
    </source>
</evidence>
<keyword evidence="3" id="KW-0677">Repeat</keyword>
<dbReference type="FunCoup" id="B3M607">
    <property type="interactions" value="13"/>
</dbReference>
<protein>
    <recommendedName>
        <fullName evidence="7">WD repeat-containing protein 63</fullName>
    </recommendedName>
</protein>
<dbReference type="HOGENOM" id="CLU_009390_0_0_1"/>
<reference evidence="5 6" key="1">
    <citation type="journal article" date="2007" name="Nature">
        <title>Evolution of genes and genomes on the Drosophila phylogeny.</title>
        <authorList>
            <consortium name="Drosophila 12 Genomes Consortium"/>
            <person name="Clark A.G."/>
            <person name="Eisen M.B."/>
            <person name="Smith D.R."/>
            <person name="Bergman C.M."/>
            <person name="Oliver B."/>
            <person name="Markow T.A."/>
            <person name="Kaufman T.C."/>
            <person name="Kellis M."/>
            <person name="Gelbart W."/>
            <person name="Iyer V.N."/>
            <person name="Pollard D.A."/>
            <person name="Sackton T.B."/>
            <person name="Larracuente A.M."/>
            <person name="Singh N.D."/>
            <person name="Abad J.P."/>
            <person name="Abt D.N."/>
            <person name="Adryan B."/>
            <person name="Aguade M."/>
            <person name="Akashi H."/>
            <person name="Anderson W.W."/>
            <person name="Aquadro C.F."/>
            <person name="Ardell D.H."/>
            <person name="Arguello R."/>
            <person name="Artieri C.G."/>
            <person name="Barbash D.A."/>
            <person name="Barker D."/>
            <person name="Barsanti P."/>
            <person name="Batterham P."/>
            <person name="Batzoglou S."/>
            <person name="Begun D."/>
            <person name="Bhutkar A."/>
            <person name="Blanco E."/>
            <person name="Bosak S.A."/>
            <person name="Bradley R.K."/>
            <person name="Brand A.D."/>
            <person name="Brent M.R."/>
            <person name="Brooks A.N."/>
            <person name="Brown R.H."/>
            <person name="Butlin R.K."/>
            <person name="Caggese C."/>
            <person name="Calvi B.R."/>
            <person name="Bernardo de Carvalho A."/>
            <person name="Caspi A."/>
            <person name="Castrezana S."/>
            <person name="Celniker S.E."/>
            <person name="Chang J.L."/>
            <person name="Chapple C."/>
            <person name="Chatterji S."/>
            <person name="Chinwalla A."/>
            <person name="Civetta A."/>
            <person name="Clifton S.W."/>
            <person name="Comeron J.M."/>
            <person name="Costello J.C."/>
            <person name="Coyne J.A."/>
            <person name="Daub J."/>
            <person name="David R.G."/>
            <person name="Delcher A.L."/>
            <person name="Delehaunty K."/>
            <person name="Do C.B."/>
            <person name="Ebling H."/>
            <person name="Edwards K."/>
            <person name="Eickbush T."/>
            <person name="Evans J.D."/>
            <person name="Filipski A."/>
            <person name="Findeiss S."/>
            <person name="Freyhult E."/>
            <person name="Fulton L."/>
            <person name="Fulton R."/>
            <person name="Garcia A.C."/>
            <person name="Gardiner A."/>
            <person name="Garfield D.A."/>
            <person name="Garvin B.E."/>
            <person name="Gibson G."/>
            <person name="Gilbert D."/>
            <person name="Gnerre S."/>
            <person name="Godfrey J."/>
            <person name="Good R."/>
            <person name="Gotea V."/>
            <person name="Gravely B."/>
            <person name="Greenberg A.J."/>
            <person name="Griffiths-Jones S."/>
            <person name="Gross S."/>
            <person name="Guigo R."/>
            <person name="Gustafson E.A."/>
            <person name="Haerty W."/>
            <person name="Hahn M.W."/>
            <person name="Halligan D.L."/>
            <person name="Halpern A.L."/>
            <person name="Halter G.M."/>
            <person name="Han M.V."/>
            <person name="Heger A."/>
            <person name="Hillier L."/>
            <person name="Hinrichs A.S."/>
            <person name="Holmes I."/>
            <person name="Hoskins R.A."/>
            <person name="Hubisz M.J."/>
            <person name="Hultmark D."/>
            <person name="Huntley M.A."/>
            <person name="Jaffe D.B."/>
            <person name="Jagadeeshan S."/>
            <person name="Jeck W.R."/>
            <person name="Johnson J."/>
            <person name="Jones C.D."/>
            <person name="Jordan W.C."/>
            <person name="Karpen G.H."/>
            <person name="Kataoka E."/>
            <person name="Keightley P.D."/>
            <person name="Kheradpour P."/>
            <person name="Kirkness E.F."/>
            <person name="Koerich L.B."/>
            <person name="Kristiansen K."/>
            <person name="Kudrna D."/>
            <person name="Kulathinal R.J."/>
            <person name="Kumar S."/>
            <person name="Kwok R."/>
            <person name="Lander E."/>
            <person name="Langley C.H."/>
            <person name="Lapoint R."/>
            <person name="Lazzaro B.P."/>
            <person name="Lee S.J."/>
            <person name="Levesque L."/>
            <person name="Li R."/>
            <person name="Lin C.F."/>
            <person name="Lin M.F."/>
            <person name="Lindblad-Toh K."/>
            <person name="Llopart A."/>
            <person name="Long M."/>
            <person name="Low L."/>
            <person name="Lozovsky E."/>
            <person name="Lu J."/>
            <person name="Luo M."/>
            <person name="Machado C.A."/>
            <person name="Makalowski W."/>
            <person name="Marzo M."/>
            <person name="Matsuda M."/>
            <person name="Matzkin L."/>
            <person name="McAllister B."/>
            <person name="McBride C.S."/>
            <person name="McKernan B."/>
            <person name="McKernan K."/>
            <person name="Mendez-Lago M."/>
            <person name="Minx P."/>
            <person name="Mollenhauer M.U."/>
            <person name="Montooth K."/>
            <person name="Mount S.M."/>
            <person name="Mu X."/>
            <person name="Myers E."/>
            <person name="Negre B."/>
            <person name="Newfeld S."/>
            <person name="Nielsen R."/>
            <person name="Noor M.A."/>
            <person name="O'Grady P."/>
            <person name="Pachter L."/>
            <person name="Papaceit M."/>
            <person name="Parisi M.J."/>
            <person name="Parisi M."/>
            <person name="Parts L."/>
            <person name="Pedersen J.S."/>
            <person name="Pesole G."/>
            <person name="Phillippy A.M."/>
            <person name="Ponting C.P."/>
            <person name="Pop M."/>
            <person name="Porcelli D."/>
            <person name="Powell J.R."/>
            <person name="Prohaska S."/>
            <person name="Pruitt K."/>
            <person name="Puig M."/>
            <person name="Quesneville H."/>
            <person name="Ram K.R."/>
            <person name="Rand D."/>
            <person name="Rasmussen M.D."/>
            <person name="Reed L.K."/>
            <person name="Reenan R."/>
            <person name="Reily A."/>
            <person name="Remington K.A."/>
            <person name="Rieger T.T."/>
            <person name="Ritchie M.G."/>
            <person name="Robin C."/>
            <person name="Rogers Y.H."/>
            <person name="Rohde C."/>
            <person name="Rozas J."/>
            <person name="Rubenfield M.J."/>
            <person name="Ruiz A."/>
            <person name="Russo S."/>
            <person name="Salzberg S.L."/>
            <person name="Sanchez-Gracia A."/>
            <person name="Saranga D.J."/>
            <person name="Sato H."/>
            <person name="Schaeffer S.W."/>
            <person name="Schatz M.C."/>
            <person name="Schlenke T."/>
            <person name="Schwartz R."/>
            <person name="Segarra C."/>
            <person name="Singh R.S."/>
            <person name="Sirot L."/>
            <person name="Sirota M."/>
            <person name="Sisneros N.B."/>
            <person name="Smith C.D."/>
            <person name="Smith T.F."/>
            <person name="Spieth J."/>
            <person name="Stage D.E."/>
            <person name="Stark A."/>
            <person name="Stephan W."/>
            <person name="Strausberg R.L."/>
            <person name="Strempel S."/>
            <person name="Sturgill D."/>
            <person name="Sutton G."/>
            <person name="Sutton G.G."/>
            <person name="Tao W."/>
            <person name="Teichmann S."/>
            <person name="Tobari Y.N."/>
            <person name="Tomimura Y."/>
            <person name="Tsolas J.M."/>
            <person name="Valente V.L."/>
            <person name="Venter E."/>
            <person name="Venter J.C."/>
            <person name="Vicario S."/>
            <person name="Vieira F.G."/>
            <person name="Vilella A.J."/>
            <person name="Villasante A."/>
            <person name="Walenz B."/>
            <person name="Wang J."/>
            <person name="Wasserman M."/>
            <person name="Watts T."/>
            <person name="Wilson D."/>
            <person name="Wilson R.K."/>
            <person name="Wing R.A."/>
            <person name="Wolfner M.F."/>
            <person name="Wong A."/>
            <person name="Wong G.K."/>
            <person name="Wu C.I."/>
            <person name="Wu G."/>
            <person name="Yamamoto D."/>
            <person name="Yang H.P."/>
            <person name="Yang S.P."/>
            <person name="Yorke J.A."/>
            <person name="Yoshida K."/>
            <person name="Zdobnov E."/>
            <person name="Zhang P."/>
            <person name="Zhang Y."/>
            <person name="Zimin A.V."/>
            <person name="Baldwin J."/>
            <person name="Abdouelleil A."/>
            <person name="Abdulkadir J."/>
            <person name="Abebe A."/>
            <person name="Abera B."/>
            <person name="Abreu J."/>
            <person name="Acer S.C."/>
            <person name="Aftuck L."/>
            <person name="Alexander A."/>
            <person name="An P."/>
            <person name="Anderson E."/>
            <person name="Anderson S."/>
            <person name="Arachi H."/>
            <person name="Azer M."/>
            <person name="Bachantsang P."/>
            <person name="Barry A."/>
            <person name="Bayul T."/>
            <person name="Berlin A."/>
            <person name="Bessette D."/>
            <person name="Bloom T."/>
            <person name="Blye J."/>
            <person name="Boguslavskiy L."/>
            <person name="Bonnet C."/>
            <person name="Boukhgalter B."/>
            <person name="Bourzgui I."/>
            <person name="Brown A."/>
            <person name="Cahill P."/>
            <person name="Channer S."/>
            <person name="Cheshatsang Y."/>
            <person name="Chuda L."/>
            <person name="Citroen M."/>
            <person name="Collymore A."/>
            <person name="Cooke P."/>
            <person name="Costello M."/>
            <person name="D'Aco K."/>
            <person name="Daza R."/>
            <person name="De Haan G."/>
            <person name="DeGray S."/>
            <person name="DeMaso C."/>
            <person name="Dhargay N."/>
            <person name="Dooley K."/>
            <person name="Dooley E."/>
            <person name="Doricent M."/>
            <person name="Dorje P."/>
            <person name="Dorjee K."/>
            <person name="Dupes A."/>
            <person name="Elong R."/>
            <person name="Falk J."/>
            <person name="Farina A."/>
            <person name="Faro S."/>
            <person name="Ferguson D."/>
            <person name="Fisher S."/>
            <person name="Foley C.D."/>
            <person name="Franke A."/>
            <person name="Friedrich D."/>
            <person name="Gadbois L."/>
            <person name="Gearin G."/>
            <person name="Gearin C.R."/>
            <person name="Giannoukos G."/>
            <person name="Goode T."/>
            <person name="Graham J."/>
            <person name="Grandbois E."/>
            <person name="Grewal S."/>
            <person name="Gyaltsen K."/>
            <person name="Hafez N."/>
            <person name="Hagos B."/>
            <person name="Hall J."/>
            <person name="Henson C."/>
            <person name="Hollinger A."/>
            <person name="Honan T."/>
            <person name="Huard M.D."/>
            <person name="Hughes L."/>
            <person name="Hurhula B."/>
            <person name="Husby M.E."/>
            <person name="Kamat A."/>
            <person name="Kanga B."/>
            <person name="Kashin S."/>
            <person name="Khazanovich D."/>
            <person name="Kisner P."/>
            <person name="Lance K."/>
            <person name="Lara M."/>
            <person name="Lee W."/>
            <person name="Lennon N."/>
            <person name="Letendre F."/>
            <person name="LeVine R."/>
            <person name="Lipovsky A."/>
            <person name="Liu X."/>
            <person name="Liu J."/>
            <person name="Liu S."/>
            <person name="Lokyitsang T."/>
            <person name="Lokyitsang Y."/>
            <person name="Lubonja R."/>
            <person name="Lui A."/>
            <person name="MacDonald P."/>
            <person name="Magnisalis V."/>
            <person name="Maru K."/>
            <person name="Matthews C."/>
            <person name="McCusker W."/>
            <person name="McDonough S."/>
            <person name="Mehta T."/>
            <person name="Meldrim J."/>
            <person name="Meneus L."/>
            <person name="Mihai O."/>
            <person name="Mihalev A."/>
            <person name="Mihova T."/>
            <person name="Mittelman R."/>
            <person name="Mlenga V."/>
            <person name="Montmayeur A."/>
            <person name="Mulrain L."/>
            <person name="Navidi A."/>
            <person name="Naylor J."/>
            <person name="Negash T."/>
            <person name="Nguyen T."/>
            <person name="Nguyen N."/>
            <person name="Nicol R."/>
            <person name="Norbu C."/>
            <person name="Norbu N."/>
            <person name="Novod N."/>
            <person name="O'Neill B."/>
            <person name="Osman S."/>
            <person name="Markiewicz E."/>
            <person name="Oyono O.L."/>
            <person name="Patti C."/>
            <person name="Phunkhang P."/>
            <person name="Pierre F."/>
            <person name="Priest M."/>
            <person name="Raghuraman S."/>
            <person name="Rege F."/>
            <person name="Reyes R."/>
            <person name="Rise C."/>
            <person name="Rogov P."/>
            <person name="Ross K."/>
            <person name="Ryan E."/>
            <person name="Settipalli S."/>
            <person name="Shea T."/>
            <person name="Sherpa N."/>
            <person name="Shi L."/>
            <person name="Shih D."/>
            <person name="Sparrow T."/>
            <person name="Spaulding J."/>
            <person name="Stalker J."/>
            <person name="Stange-Thomann N."/>
            <person name="Stavropoulos S."/>
            <person name="Stone C."/>
            <person name="Strader C."/>
            <person name="Tesfaye S."/>
            <person name="Thomson T."/>
            <person name="Thoulutsang Y."/>
            <person name="Thoulutsang D."/>
            <person name="Topham K."/>
            <person name="Topping I."/>
            <person name="Tsamla T."/>
            <person name="Vassiliev H."/>
            <person name="Vo A."/>
            <person name="Wangchuk T."/>
            <person name="Wangdi T."/>
            <person name="Weiand M."/>
            <person name="Wilkinson J."/>
            <person name="Wilson A."/>
            <person name="Yadav S."/>
            <person name="Young G."/>
            <person name="Yu Q."/>
            <person name="Zembek L."/>
            <person name="Zhong D."/>
            <person name="Zimmer A."/>
            <person name="Zwirko Z."/>
            <person name="Jaffe D.B."/>
            <person name="Alvarez P."/>
            <person name="Brockman W."/>
            <person name="Butler J."/>
            <person name="Chin C."/>
            <person name="Gnerre S."/>
            <person name="Grabherr M."/>
            <person name="Kleber M."/>
            <person name="Mauceli E."/>
            <person name="MacCallum I."/>
        </authorList>
    </citation>
    <scope>NUCLEOTIDE SEQUENCE [LARGE SCALE GENOMIC DNA]</scope>
    <source>
        <strain evidence="6">Tucson 14024-0371.13</strain>
    </source>
</reference>